<dbReference type="AlphaFoldDB" id="A0A0F9V7V3"/>
<dbReference type="SUPFAM" id="SSF47413">
    <property type="entry name" value="lambda repressor-like DNA-binding domains"/>
    <property type="match status" value="1"/>
</dbReference>
<dbReference type="EMBL" id="LAZR01000640">
    <property type="protein sequence ID" value="KKN61938.1"/>
    <property type="molecule type" value="Genomic_DNA"/>
</dbReference>
<dbReference type="CDD" id="cd00093">
    <property type="entry name" value="HTH_XRE"/>
    <property type="match status" value="1"/>
</dbReference>
<keyword evidence="1" id="KW-0238">DNA-binding</keyword>
<dbReference type="SMART" id="SM00530">
    <property type="entry name" value="HTH_XRE"/>
    <property type="match status" value="1"/>
</dbReference>
<dbReference type="PANTHER" id="PTHR46797:SF1">
    <property type="entry name" value="METHYLPHOSPHONATE SYNTHASE"/>
    <property type="match status" value="1"/>
</dbReference>
<comment type="caution">
    <text evidence="3">The sequence shown here is derived from an EMBL/GenBank/DDBJ whole genome shotgun (WGS) entry which is preliminary data.</text>
</comment>
<dbReference type="PANTHER" id="PTHR46797">
    <property type="entry name" value="HTH-TYPE TRANSCRIPTIONAL REGULATOR"/>
    <property type="match status" value="1"/>
</dbReference>
<gene>
    <name evidence="3" type="ORF">LCGC14_0517070</name>
</gene>
<sequence length="267" mass="30669">MLSSIKLGIADKLKDRGYRHRFFRGHAQDEVASRIKELREFRKLRQTDLAERCDMKQSAVSRIEQASYSRWNIDTLWRLAEALDVRMRITFEPMESVVLGQFENNMIHEQDYGGKAERAGITSLTKQVHNRYLTPKLKRSILLEWDRTKATPSPPSDLAGRGWPDSEIIPLCDALNALPGVCTLQSCAGHKRESRFICGHLWIVLDESMSRKFDQKAFELSSQANIDRLCKIYSSWGQEIVSIEFLGKERGLLQASMGTILQFFESL</sequence>
<feature type="domain" description="HTH cro/C1-type" evidence="2">
    <location>
        <begin position="35"/>
        <end position="91"/>
    </location>
</feature>
<dbReference type="GO" id="GO:0005829">
    <property type="term" value="C:cytosol"/>
    <property type="evidence" value="ECO:0007669"/>
    <property type="project" value="TreeGrafter"/>
</dbReference>
<proteinExistence type="predicted"/>
<dbReference type="PROSITE" id="PS50943">
    <property type="entry name" value="HTH_CROC1"/>
    <property type="match status" value="1"/>
</dbReference>
<dbReference type="Pfam" id="PF01381">
    <property type="entry name" value="HTH_3"/>
    <property type="match status" value="1"/>
</dbReference>
<name>A0A0F9V7V3_9ZZZZ</name>
<dbReference type="InterPro" id="IPR010982">
    <property type="entry name" value="Lambda_DNA-bd_dom_sf"/>
</dbReference>
<dbReference type="GO" id="GO:0003700">
    <property type="term" value="F:DNA-binding transcription factor activity"/>
    <property type="evidence" value="ECO:0007669"/>
    <property type="project" value="TreeGrafter"/>
</dbReference>
<accession>A0A0F9V7V3</accession>
<evidence type="ECO:0000256" key="1">
    <source>
        <dbReference type="ARBA" id="ARBA00023125"/>
    </source>
</evidence>
<dbReference type="Gene3D" id="1.10.260.40">
    <property type="entry name" value="lambda repressor-like DNA-binding domains"/>
    <property type="match status" value="1"/>
</dbReference>
<evidence type="ECO:0000313" key="3">
    <source>
        <dbReference type="EMBL" id="KKN61938.1"/>
    </source>
</evidence>
<dbReference type="InterPro" id="IPR001387">
    <property type="entry name" value="Cro/C1-type_HTH"/>
</dbReference>
<organism evidence="3">
    <name type="scientific">marine sediment metagenome</name>
    <dbReference type="NCBI Taxonomy" id="412755"/>
    <lineage>
        <taxon>unclassified sequences</taxon>
        <taxon>metagenomes</taxon>
        <taxon>ecological metagenomes</taxon>
    </lineage>
</organism>
<dbReference type="InterPro" id="IPR050807">
    <property type="entry name" value="TransReg_Diox_bact_type"/>
</dbReference>
<reference evidence="3" key="1">
    <citation type="journal article" date="2015" name="Nature">
        <title>Complex archaea that bridge the gap between prokaryotes and eukaryotes.</title>
        <authorList>
            <person name="Spang A."/>
            <person name="Saw J.H."/>
            <person name="Jorgensen S.L."/>
            <person name="Zaremba-Niedzwiedzka K."/>
            <person name="Martijn J."/>
            <person name="Lind A.E."/>
            <person name="van Eijk R."/>
            <person name="Schleper C."/>
            <person name="Guy L."/>
            <person name="Ettema T.J."/>
        </authorList>
    </citation>
    <scope>NUCLEOTIDE SEQUENCE</scope>
</reference>
<evidence type="ECO:0000259" key="2">
    <source>
        <dbReference type="PROSITE" id="PS50943"/>
    </source>
</evidence>
<protein>
    <recommendedName>
        <fullName evidence="2">HTH cro/C1-type domain-containing protein</fullName>
    </recommendedName>
</protein>
<dbReference type="GO" id="GO:0003677">
    <property type="term" value="F:DNA binding"/>
    <property type="evidence" value="ECO:0007669"/>
    <property type="project" value="UniProtKB-KW"/>
</dbReference>